<dbReference type="EMBL" id="GBRH01175472">
    <property type="protein sequence ID" value="JAE22424.1"/>
    <property type="molecule type" value="Transcribed_RNA"/>
</dbReference>
<organism evidence="1">
    <name type="scientific">Arundo donax</name>
    <name type="common">Giant reed</name>
    <name type="synonym">Donax arundinaceus</name>
    <dbReference type="NCBI Taxonomy" id="35708"/>
    <lineage>
        <taxon>Eukaryota</taxon>
        <taxon>Viridiplantae</taxon>
        <taxon>Streptophyta</taxon>
        <taxon>Embryophyta</taxon>
        <taxon>Tracheophyta</taxon>
        <taxon>Spermatophyta</taxon>
        <taxon>Magnoliopsida</taxon>
        <taxon>Liliopsida</taxon>
        <taxon>Poales</taxon>
        <taxon>Poaceae</taxon>
        <taxon>PACMAD clade</taxon>
        <taxon>Arundinoideae</taxon>
        <taxon>Arundineae</taxon>
        <taxon>Arundo</taxon>
    </lineage>
</organism>
<protein>
    <submittedName>
        <fullName evidence="1">Uncharacterized protein</fullName>
    </submittedName>
</protein>
<reference evidence="1" key="1">
    <citation type="submission" date="2014-09" db="EMBL/GenBank/DDBJ databases">
        <authorList>
            <person name="Magalhaes I.L.F."/>
            <person name="Oliveira U."/>
            <person name="Santos F.R."/>
            <person name="Vidigal T.H.D.A."/>
            <person name="Brescovit A.D."/>
            <person name="Santos A.J."/>
        </authorList>
    </citation>
    <scope>NUCLEOTIDE SEQUENCE</scope>
    <source>
        <tissue evidence="1">Shoot tissue taken approximately 20 cm above the soil surface</tissue>
    </source>
</reference>
<evidence type="ECO:0000313" key="1">
    <source>
        <dbReference type="EMBL" id="JAE22424.1"/>
    </source>
</evidence>
<sequence length="130" mass="14411">MMPKGENGLILMLKLDKKKHLVGHHQRVGRLERGKEKIFVSRKGQGEVTPMSLRANKTKLQVATAIGLSSSQSPNGNKEIIKETEVTNRLAATKEQEAVCSSRHKIGGAEHPCTLLVQRSVKVQRQHDRG</sequence>
<reference evidence="1" key="2">
    <citation type="journal article" date="2015" name="Data Brief">
        <title>Shoot transcriptome of the giant reed, Arundo donax.</title>
        <authorList>
            <person name="Barrero R.A."/>
            <person name="Guerrero F.D."/>
            <person name="Moolhuijzen P."/>
            <person name="Goolsby J.A."/>
            <person name="Tidwell J."/>
            <person name="Bellgard S.E."/>
            <person name="Bellgard M.I."/>
        </authorList>
    </citation>
    <scope>NUCLEOTIDE SEQUENCE</scope>
    <source>
        <tissue evidence="1">Shoot tissue taken approximately 20 cm above the soil surface</tissue>
    </source>
</reference>
<accession>A0A0A9GG38</accession>
<name>A0A0A9GG38_ARUDO</name>
<proteinExistence type="predicted"/>
<dbReference type="AlphaFoldDB" id="A0A0A9GG38"/>